<dbReference type="PANTHER" id="PTHR10974">
    <property type="entry name" value="FI08016P-RELATED"/>
    <property type="match status" value="1"/>
</dbReference>
<evidence type="ECO:0000256" key="1">
    <source>
        <dbReference type="SAM" id="Phobius"/>
    </source>
</evidence>
<accession>A0ABM1A363</accession>
<protein>
    <submittedName>
        <fullName evidence="3">Uncharacterized protein LOC101855651</fullName>
    </submittedName>
</protein>
<feature type="non-terminal residue" evidence="3">
    <location>
        <position position="799"/>
    </location>
</feature>
<dbReference type="PANTHER" id="PTHR10974:SF39">
    <property type="entry name" value="E2F TRANSCRIPTION FACTOR CC-MB DOMAIN-CONTAINING PROTEIN"/>
    <property type="match status" value="1"/>
</dbReference>
<reference evidence="3" key="1">
    <citation type="submission" date="2025-08" db="UniProtKB">
        <authorList>
            <consortium name="RefSeq"/>
        </authorList>
    </citation>
    <scope>IDENTIFICATION</scope>
</reference>
<dbReference type="GeneID" id="101855651"/>
<dbReference type="Gene3D" id="3.40.720.10">
    <property type="entry name" value="Alkaline Phosphatase, subunit A"/>
    <property type="match status" value="1"/>
</dbReference>
<keyword evidence="2" id="KW-1185">Reference proteome</keyword>
<organism evidence="2 3">
    <name type="scientific">Aplysia californica</name>
    <name type="common">California sea hare</name>
    <dbReference type="NCBI Taxonomy" id="6500"/>
    <lineage>
        <taxon>Eukaryota</taxon>
        <taxon>Metazoa</taxon>
        <taxon>Spiralia</taxon>
        <taxon>Lophotrochozoa</taxon>
        <taxon>Mollusca</taxon>
        <taxon>Gastropoda</taxon>
        <taxon>Heterobranchia</taxon>
        <taxon>Euthyneura</taxon>
        <taxon>Tectipleura</taxon>
        <taxon>Aplysiida</taxon>
        <taxon>Aplysioidea</taxon>
        <taxon>Aplysiidae</taxon>
        <taxon>Aplysia</taxon>
    </lineage>
</organism>
<keyword evidence="1" id="KW-1133">Transmembrane helix</keyword>
<keyword evidence="1" id="KW-0472">Membrane</keyword>
<dbReference type="Proteomes" id="UP000694888">
    <property type="component" value="Unplaced"/>
</dbReference>
<dbReference type="InterPro" id="IPR004245">
    <property type="entry name" value="DUF229"/>
</dbReference>
<evidence type="ECO:0000313" key="2">
    <source>
        <dbReference type="Proteomes" id="UP000694888"/>
    </source>
</evidence>
<gene>
    <name evidence="3" type="primary">LOC101855651</name>
</gene>
<dbReference type="SUPFAM" id="SSF53649">
    <property type="entry name" value="Alkaline phosphatase-like"/>
    <property type="match status" value="1"/>
</dbReference>
<dbReference type="Pfam" id="PF02995">
    <property type="entry name" value="DUF229"/>
    <property type="match status" value="1"/>
</dbReference>
<dbReference type="InterPro" id="IPR017850">
    <property type="entry name" value="Alkaline_phosphatase_core_sf"/>
</dbReference>
<keyword evidence="1" id="KW-0812">Transmembrane</keyword>
<evidence type="ECO:0000313" key="3">
    <source>
        <dbReference type="RefSeq" id="XP_012939880.1"/>
    </source>
</evidence>
<name>A0ABM1A363_APLCA</name>
<sequence>MKIGRWGNVSFSLQFYQSFVLGTVVLATVAAVTNYLSQTWKTPISHIRVDKYRRQKCHVQAHLRLKSLRDQGSDGDVSEDEGRCRVFPMLHQSNYSSPAEAAKTSCRRVQPVPGSCHVAQEVFFSQPPPSCSHQEHIKFCQVETKKKQVTCSAKIISSVCASPPFIGLHNQSGRLQWVQLGTASSLAQALTDLMRRGQFGNFSKHFGFCFLRCDRTAGNGRETTEDEYAGNGRETTEDEYVPLADDLYDKNFGSDQEKAPSAEQLLILPPLVKTSSSRARPVNKSLINFNLVLVDSVSRQHFFRSLNKSVLALENLNRDFSSPVAVFDFELVQSVKSRTFESLQTLFSGDIDPSRNPFGTQEVPPEPLDLSLLLGKLKDKGYSNLWLEDLCHLWEWGLSKDLHFLNLTSPEQETWTRMWTRLAENFVDSIEVTLAMCRVFESCGVKDGFHGPEAICYNGRHQHEYLLDYLAGYQHTLTSANRPWFSFTMTNVGHEETGRRIQTLDLALSHYISAASAQANTLTILFSDHGNSYGRFVSESTEAQVEMFHPFLFFIVPRQVGRQLGVRAMRSLGVNSRRLVSLLDVHYTLTHLISPGWKVRERNKDYAVTEKGLLEPVGSARSCNDLALIPPNVCICEDFEREVSDHSGQELLAYFAVDQLNAEIQRQFAESHTRKGTTLNDTWAVQTAFGNCERLSLIGYRNVKTSFDKHRATVVKMDVLVQKSARFFVTMTIREEEDGRETVCEGRVTTDKFDRLTRYGQYASCADGVDLSLCLCQVPKSASPRRESTHGASPRREST</sequence>
<feature type="transmembrane region" description="Helical" evidence="1">
    <location>
        <begin position="15"/>
        <end position="36"/>
    </location>
</feature>
<proteinExistence type="predicted"/>
<dbReference type="RefSeq" id="XP_012939880.1">
    <property type="nucleotide sequence ID" value="XM_013084426.2"/>
</dbReference>